<dbReference type="SUPFAM" id="SSF141868">
    <property type="entry name" value="EAL domain-like"/>
    <property type="match status" value="1"/>
</dbReference>
<dbReference type="SMART" id="SM00052">
    <property type="entry name" value="EAL"/>
    <property type="match status" value="1"/>
</dbReference>
<dbReference type="PROSITE" id="PS00889">
    <property type="entry name" value="CNMP_BINDING_2"/>
    <property type="match status" value="1"/>
</dbReference>
<dbReference type="PANTHER" id="PTHR33121:SF70">
    <property type="entry name" value="SIGNALING PROTEIN YKOW"/>
    <property type="match status" value="1"/>
</dbReference>
<dbReference type="InterPro" id="IPR018488">
    <property type="entry name" value="cNMP-bd_CS"/>
</dbReference>
<evidence type="ECO:0000259" key="2">
    <source>
        <dbReference type="PROSITE" id="PS50883"/>
    </source>
</evidence>
<dbReference type="InterPro" id="IPR035919">
    <property type="entry name" value="EAL_sf"/>
</dbReference>
<dbReference type="CDD" id="cd01948">
    <property type="entry name" value="EAL"/>
    <property type="match status" value="1"/>
</dbReference>
<dbReference type="InterPro" id="IPR014710">
    <property type="entry name" value="RmlC-like_jellyroll"/>
</dbReference>
<dbReference type="InterPro" id="IPR018490">
    <property type="entry name" value="cNMP-bd_dom_sf"/>
</dbReference>
<dbReference type="PROSITE" id="PS50883">
    <property type="entry name" value="EAL"/>
    <property type="match status" value="1"/>
</dbReference>
<dbReference type="SUPFAM" id="SSF51206">
    <property type="entry name" value="cAMP-binding domain-like"/>
    <property type="match status" value="1"/>
</dbReference>
<organism evidence="3 4">
    <name type="scientific">Candidatus Dechloromonas phosphorivorans</name>
    <dbReference type="NCBI Taxonomy" id="2899244"/>
    <lineage>
        <taxon>Bacteria</taxon>
        <taxon>Pseudomonadati</taxon>
        <taxon>Pseudomonadota</taxon>
        <taxon>Betaproteobacteria</taxon>
        <taxon>Rhodocyclales</taxon>
        <taxon>Azonexaceae</taxon>
        <taxon>Dechloromonas</taxon>
    </lineage>
</organism>
<feature type="domain" description="EAL" evidence="2">
    <location>
        <begin position="133"/>
        <end position="391"/>
    </location>
</feature>
<name>A0A935JYE8_9RHOO</name>
<evidence type="ECO:0000313" key="3">
    <source>
        <dbReference type="EMBL" id="MBK7414834.1"/>
    </source>
</evidence>
<dbReference type="Pfam" id="PF00563">
    <property type="entry name" value="EAL"/>
    <property type="match status" value="1"/>
</dbReference>
<comment type="caution">
    <text evidence="3">The sequence shown here is derived from an EMBL/GenBank/DDBJ whole genome shotgun (WGS) entry which is preliminary data.</text>
</comment>
<sequence>MNDSLPREQLAPAETVFGIGEPGDSAYVIESGRVEILAGPAQDRIAVLCAGDLFGEVALLDQQPRTATVRTLEPTTLVRIERSHVNELLKRSDPVIRHLMTLLLERFRSTHSGHVLAADAPHVALDQVEALRTLTLTRDLSFALDNEQLELFYQPLVGFAEHNLVGFEALVRWRHPTLGMIMPMEFIGLAEKTGLVHRLGIWVLDHAIDAWAQLRLLCQPSTDLPPFVSVNLSAAELGDPKIVDTIRHALERKGMLPQELKIELTETVIIEDRATVGEVLEKLSALGIAIALDDFGTGYAGLDYLKSLPISCLKIDKTFVQEMATSLRSHEIVQSSINLAWSIGLSTIAEGVEDEDTARRLNDLGCNIAQGYYFARPMPASAVAAWLKQAQAEGRLRS</sequence>
<dbReference type="EMBL" id="JADJMS010000013">
    <property type="protein sequence ID" value="MBK7414834.1"/>
    <property type="molecule type" value="Genomic_DNA"/>
</dbReference>
<dbReference type="CDD" id="cd00038">
    <property type="entry name" value="CAP_ED"/>
    <property type="match status" value="1"/>
</dbReference>
<dbReference type="PRINTS" id="PR00103">
    <property type="entry name" value="CAMPKINASE"/>
</dbReference>
<evidence type="ECO:0000313" key="4">
    <source>
        <dbReference type="Proteomes" id="UP000739411"/>
    </source>
</evidence>
<accession>A0A935JYE8</accession>
<dbReference type="PROSITE" id="PS50042">
    <property type="entry name" value="CNMP_BINDING_3"/>
    <property type="match status" value="1"/>
</dbReference>
<dbReference type="GO" id="GO:0071111">
    <property type="term" value="F:cyclic-guanylate-specific phosphodiesterase activity"/>
    <property type="evidence" value="ECO:0007669"/>
    <property type="project" value="InterPro"/>
</dbReference>
<feature type="domain" description="Cyclic nucleotide-binding" evidence="1">
    <location>
        <begin position="1"/>
        <end position="106"/>
    </location>
</feature>
<reference evidence="3 4" key="1">
    <citation type="submission" date="2020-10" db="EMBL/GenBank/DDBJ databases">
        <title>Connecting structure to function with the recovery of over 1000 high-quality activated sludge metagenome-assembled genomes encoding full-length rRNA genes using long-read sequencing.</title>
        <authorList>
            <person name="Singleton C.M."/>
            <person name="Petriglieri F."/>
            <person name="Kristensen J.M."/>
            <person name="Kirkegaard R.H."/>
            <person name="Michaelsen T.Y."/>
            <person name="Andersen M.H."/>
            <person name="Karst S.M."/>
            <person name="Dueholm M.S."/>
            <person name="Nielsen P.H."/>
            <person name="Albertsen M."/>
        </authorList>
    </citation>
    <scope>NUCLEOTIDE SEQUENCE [LARGE SCALE GENOMIC DNA]</scope>
    <source>
        <strain evidence="3">EsbW_18-Q3-R4-48_BATAC.463</strain>
    </source>
</reference>
<gene>
    <name evidence="3" type="ORF">IPJ38_06660</name>
</gene>
<dbReference type="Gene3D" id="2.60.120.10">
    <property type="entry name" value="Jelly Rolls"/>
    <property type="match status" value="1"/>
</dbReference>
<protein>
    <submittedName>
        <fullName evidence="3">EAL domain-containing protein</fullName>
    </submittedName>
</protein>
<dbReference type="AlphaFoldDB" id="A0A935JYE8"/>
<dbReference type="Pfam" id="PF00027">
    <property type="entry name" value="cNMP_binding"/>
    <property type="match status" value="1"/>
</dbReference>
<dbReference type="Gene3D" id="3.20.20.450">
    <property type="entry name" value="EAL domain"/>
    <property type="match status" value="1"/>
</dbReference>
<proteinExistence type="predicted"/>
<dbReference type="InterPro" id="IPR000595">
    <property type="entry name" value="cNMP-bd_dom"/>
</dbReference>
<dbReference type="SMART" id="SM00100">
    <property type="entry name" value="cNMP"/>
    <property type="match status" value="1"/>
</dbReference>
<evidence type="ECO:0000259" key="1">
    <source>
        <dbReference type="PROSITE" id="PS50042"/>
    </source>
</evidence>
<dbReference type="PANTHER" id="PTHR33121">
    <property type="entry name" value="CYCLIC DI-GMP PHOSPHODIESTERASE PDEF"/>
    <property type="match status" value="1"/>
</dbReference>
<dbReference type="Proteomes" id="UP000739411">
    <property type="component" value="Unassembled WGS sequence"/>
</dbReference>
<dbReference type="InterPro" id="IPR050706">
    <property type="entry name" value="Cyclic-di-GMP_PDE-like"/>
</dbReference>
<dbReference type="InterPro" id="IPR001633">
    <property type="entry name" value="EAL_dom"/>
</dbReference>